<keyword evidence="1" id="KW-0472">Membrane</keyword>
<dbReference type="Proteomes" id="UP001501326">
    <property type="component" value="Unassembled WGS sequence"/>
</dbReference>
<comment type="caution">
    <text evidence="2">The sequence shown here is derived from an EMBL/GenBank/DDBJ whole genome shotgun (WGS) entry which is preliminary data.</text>
</comment>
<protein>
    <submittedName>
        <fullName evidence="2">YoaK family protein</fullName>
    </submittedName>
</protein>
<reference evidence="3" key="1">
    <citation type="journal article" date="2019" name="Int. J. Syst. Evol. Microbiol.">
        <title>The Global Catalogue of Microorganisms (GCM) 10K type strain sequencing project: providing services to taxonomists for standard genome sequencing and annotation.</title>
        <authorList>
            <consortium name="The Broad Institute Genomics Platform"/>
            <consortium name="The Broad Institute Genome Sequencing Center for Infectious Disease"/>
            <person name="Wu L."/>
            <person name="Ma J."/>
        </authorList>
    </citation>
    <scope>NUCLEOTIDE SEQUENCE [LARGE SCALE GENOMIC DNA]</scope>
    <source>
        <strain evidence="3">JCM 16378</strain>
    </source>
</reference>
<dbReference type="RefSeq" id="WP_344195137.1">
    <property type="nucleotide sequence ID" value="NZ_BAAARN010000004.1"/>
</dbReference>
<dbReference type="PANTHER" id="PTHR37314">
    <property type="entry name" value="SLR0142 PROTEIN"/>
    <property type="match status" value="1"/>
</dbReference>
<feature type="transmembrane region" description="Helical" evidence="1">
    <location>
        <begin position="120"/>
        <end position="142"/>
    </location>
</feature>
<organism evidence="2 3">
    <name type="scientific">Pedococcus aerophilus</name>
    <dbReference type="NCBI Taxonomy" id="436356"/>
    <lineage>
        <taxon>Bacteria</taxon>
        <taxon>Bacillati</taxon>
        <taxon>Actinomycetota</taxon>
        <taxon>Actinomycetes</taxon>
        <taxon>Micrococcales</taxon>
        <taxon>Intrasporangiaceae</taxon>
        <taxon>Pedococcus</taxon>
    </lineage>
</organism>
<feature type="transmembrane region" description="Helical" evidence="1">
    <location>
        <begin position="211"/>
        <end position="233"/>
    </location>
</feature>
<keyword evidence="1" id="KW-0812">Transmembrane</keyword>
<keyword evidence="3" id="KW-1185">Reference proteome</keyword>
<feature type="transmembrane region" description="Helical" evidence="1">
    <location>
        <begin position="42"/>
        <end position="64"/>
    </location>
</feature>
<sequence>MAPTPQVPPAQTTAGRGVRARIGRYLLDVEGANRTDRANRHLAYLLALIAGILNSVGFVAVSVYTSHMTGLTASVADHLVLRSYAVVGVGLLAIGAFVAGAMVRAVLFNWGRRRDLRGRYANVLVLEALLVLTFGGAADLLVWRHRTAVFVAVLCFTMGLQNAIITKISQAQIRTTHVTGMVTDIGIELGKLAYRSRRPGLEPVHADLAKLSMLSLLVGLFFAGGVAGAAGYLAIGFPVLLAVALVLLVAALPPLVADLRTGRD</sequence>
<dbReference type="Pfam" id="PF06912">
    <property type="entry name" value="DUF1275"/>
    <property type="match status" value="1"/>
</dbReference>
<dbReference type="EMBL" id="BAAARN010000004">
    <property type="protein sequence ID" value="GAA2738719.1"/>
    <property type="molecule type" value="Genomic_DNA"/>
</dbReference>
<accession>A0ABP6HB04</accession>
<evidence type="ECO:0000313" key="3">
    <source>
        <dbReference type="Proteomes" id="UP001501326"/>
    </source>
</evidence>
<dbReference type="InterPro" id="IPR010699">
    <property type="entry name" value="DUF1275"/>
</dbReference>
<dbReference type="PANTHER" id="PTHR37314:SF4">
    <property type="entry name" value="UPF0700 TRANSMEMBRANE PROTEIN YOAK"/>
    <property type="match status" value="1"/>
</dbReference>
<gene>
    <name evidence="2" type="ORF">GCM10009867_31340</name>
</gene>
<keyword evidence="1" id="KW-1133">Transmembrane helix</keyword>
<feature type="transmembrane region" description="Helical" evidence="1">
    <location>
        <begin position="239"/>
        <end position="257"/>
    </location>
</feature>
<evidence type="ECO:0000313" key="2">
    <source>
        <dbReference type="EMBL" id="GAA2738719.1"/>
    </source>
</evidence>
<proteinExistence type="predicted"/>
<evidence type="ECO:0000256" key="1">
    <source>
        <dbReference type="SAM" id="Phobius"/>
    </source>
</evidence>
<feature type="transmembrane region" description="Helical" evidence="1">
    <location>
        <begin position="148"/>
        <end position="165"/>
    </location>
</feature>
<name>A0ABP6HB04_9MICO</name>
<feature type="transmembrane region" description="Helical" evidence="1">
    <location>
        <begin position="84"/>
        <end position="108"/>
    </location>
</feature>